<keyword evidence="1" id="KW-0472">Membrane</keyword>
<sequence length="71" mass="7473">MSRFTDVVVGVVLVLVMVALALRAASAGGWWWAVVPVAGVVALAGGYGAVRALRRTGAPGPSRPERSRDRW</sequence>
<dbReference type="Proteomes" id="UP000468687">
    <property type="component" value="Unassembled WGS sequence"/>
</dbReference>
<comment type="caution">
    <text evidence="2">The sequence shown here is derived from an EMBL/GenBank/DDBJ whole genome shotgun (WGS) entry which is preliminary data.</text>
</comment>
<organism evidence="2 3">
    <name type="scientific">Nocardioides zeae</name>
    <dbReference type="NCBI Taxonomy" id="1457234"/>
    <lineage>
        <taxon>Bacteria</taxon>
        <taxon>Bacillati</taxon>
        <taxon>Actinomycetota</taxon>
        <taxon>Actinomycetes</taxon>
        <taxon>Propionibacteriales</taxon>
        <taxon>Nocardioidaceae</taxon>
        <taxon>Nocardioides</taxon>
    </lineage>
</organism>
<dbReference type="AlphaFoldDB" id="A0A6P0HDE7"/>
<evidence type="ECO:0000313" key="2">
    <source>
        <dbReference type="EMBL" id="NEN76859.1"/>
    </source>
</evidence>
<keyword evidence="1" id="KW-0812">Transmembrane</keyword>
<name>A0A6P0HDE7_9ACTN</name>
<reference evidence="2 3" key="1">
    <citation type="journal article" date="2014" name="Int. J. Syst. Evol. Microbiol.">
        <title>Nocardioides zeae sp. nov., isolated from the stem of Zea mays.</title>
        <authorList>
            <person name="Glaeser S.P."/>
            <person name="McInroy J.A."/>
            <person name="Busse H.J."/>
            <person name="Kampfer P."/>
        </authorList>
    </citation>
    <scope>NUCLEOTIDE SEQUENCE [LARGE SCALE GENOMIC DNA]</scope>
    <source>
        <strain evidence="2 3">JCM 30728</strain>
    </source>
</reference>
<proteinExistence type="predicted"/>
<keyword evidence="3" id="KW-1185">Reference proteome</keyword>
<dbReference type="RefSeq" id="WP_163770220.1">
    <property type="nucleotide sequence ID" value="NZ_JAAGXA010000001.1"/>
</dbReference>
<evidence type="ECO:0000256" key="1">
    <source>
        <dbReference type="SAM" id="Phobius"/>
    </source>
</evidence>
<feature type="transmembrane region" description="Helical" evidence="1">
    <location>
        <begin position="7"/>
        <end position="24"/>
    </location>
</feature>
<feature type="transmembrane region" description="Helical" evidence="1">
    <location>
        <begin position="30"/>
        <end position="50"/>
    </location>
</feature>
<accession>A0A6P0HDE7</accession>
<keyword evidence="1" id="KW-1133">Transmembrane helix</keyword>
<dbReference type="EMBL" id="JAAGXA010000001">
    <property type="protein sequence ID" value="NEN76859.1"/>
    <property type="molecule type" value="Genomic_DNA"/>
</dbReference>
<gene>
    <name evidence="2" type="ORF">G3T38_01050</name>
</gene>
<protein>
    <submittedName>
        <fullName evidence="2">Uncharacterized protein</fullName>
    </submittedName>
</protein>
<evidence type="ECO:0000313" key="3">
    <source>
        <dbReference type="Proteomes" id="UP000468687"/>
    </source>
</evidence>